<evidence type="ECO:0000256" key="2">
    <source>
        <dbReference type="SAM" id="MobiDB-lite"/>
    </source>
</evidence>
<dbReference type="Proteomes" id="UP000708208">
    <property type="component" value="Unassembled WGS sequence"/>
</dbReference>
<feature type="transmembrane region" description="Helical" evidence="3">
    <location>
        <begin position="49"/>
        <end position="73"/>
    </location>
</feature>
<feature type="compositionally biased region" description="Low complexity" evidence="2">
    <location>
        <begin position="210"/>
        <end position="221"/>
    </location>
</feature>
<evidence type="ECO:0000313" key="5">
    <source>
        <dbReference type="Proteomes" id="UP000708208"/>
    </source>
</evidence>
<comment type="similarity">
    <text evidence="1">Belongs to the type-B carboxylesterase/lipase family.</text>
</comment>
<dbReference type="OrthoDB" id="3200163at2759"/>
<keyword evidence="3" id="KW-0812">Transmembrane</keyword>
<reference evidence="4" key="1">
    <citation type="submission" date="2021-06" db="EMBL/GenBank/DDBJ databases">
        <authorList>
            <person name="Hodson N. C."/>
            <person name="Mongue J. A."/>
            <person name="Jaron S. K."/>
        </authorList>
    </citation>
    <scope>NUCLEOTIDE SEQUENCE</scope>
</reference>
<sequence length="309" mass="33322">MMERLTLYDDCLFPANLTHAGEETVSGSVAHGHGQGTPDADGFQLYSTALSVTIAIGCSLLILNILIFAAFYYQRDKRRSSSEGNEGSQHPMPNICGELPAVHPSSGSSECGDVYGSNIHSHRMSTLKRCDNNKQQRSNPSSLNLKSNYEMTMPDAIIAAAMMNISFDSLRNDGSPDYARMTNINKNFGRRSSLTMKEQLPGTGSGQGQTVGSSNNSGSSGIQKYESGSQTCPRPPKRTTPTVKFSPETNVGSTAGGMGESGPYAGFSQISSQTLKPSLKKNYKKLPKSNCMNIRVSGIAKKKIRTHFN</sequence>
<keyword evidence="5" id="KW-1185">Reference proteome</keyword>
<evidence type="ECO:0000256" key="1">
    <source>
        <dbReference type="ARBA" id="ARBA00005964"/>
    </source>
</evidence>
<dbReference type="AlphaFoldDB" id="A0A8J2PKP7"/>
<protein>
    <submittedName>
        <fullName evidence="4">Uncharacterized protein</fullName>
    </submittedName>
</protein>
<evidence type="ECO:0000256" key="3">
    <source>
        <dbReference type="SAM" id="Phobius"/>
    </source>
</evidence>
<dbReference type="EMBL" id="CAJVCH010570222">
    <property type="protein sequence ID" value="CAG7834388.1"/>
    <property type="molecule type" value="Genomic_DNA"/>
</dbReference>
<comment type="caution">
    <text evidence="4">The sequence shown here is derived from an EMBL/GenBank/DDBJ whole genome shotgun (WGS) entry which is preliminary data.</text>
</comment>
<proteinExistence type="inferred from homology"/>
<gene>
    <name evidence="4" type="ORF">AFUS01_LOCUS43901</name>
</gene>
<feature type="region of interest" description="Disordered" evidence="2">
    <location>
        <begin position="127"/>
        <end position="147"/>
    </location>
</feature>
<organism evidence="4 5">
    <name type="scientific">Allacma fusca</name>
    <dbReference type="NCBI Taxonomy" id="39272"/>
    <lineage>
        <taxon>Eukaryota</taxon>
        <taxon>Metazoa</taxon>
        <taxon>Ecdysozoa</taxon>
        <taxon>Arthropoda</taxon>
        <taxon>Hexapoda</taxon>
        <taxon>Collembola</taxon>
        <taxon>Symphypleona</taxon>
        <taxon>Sminthuridae</taxon>
        <taxon>Allacma</taxon>
    </lineage>
</organism>
<feature type="compositionally biased region" description="Polar residues" evidence="2">
    <location>
        <begin position="135"/>
        <end position="147"/>
    </location>
</feature>
<evidence type="ECO:0000313" key="4">
    <source>
        <dbReference type="EMBL" id="CAG7834388.1"/>
    </source>
</evidence>
<accession>A0A8J2PKP7</accession>
<dbReference type="PANTHER" id="PTHR43903">
    <property type="entry name" value="NEUROLIGIN"/>
    <property type="match status" value="1"/>
</dbReference>
<keyword evidence="3" id="KW-1133">Transmembrane helix</keyword>
<feature type="region of interest" description="Disordered" evidence="2">
    <location>
        <begin position="197"/>
        <end position="265"/>
    </location>
</feature>
<feature type="region of interest" description="Disordered" evidence="2">
    <location>
        <begin position="80"/>
        <end position="99"/>
    </location>
</feature>
<keyword evidence="3" id="KW-0472">Membrane</keyword>
<dbReference type="InterPro" id="IPR051093">
    <property type="entry name" value="Neuroligin/BSAL"/>
</dbReference>
<name>A0A8J2PKP7_9HEXA</name>